<accession>A0A841GJD8</accession>
<dbReference type="RefSeq" id="WP_170031198.1">
    <property type="nucleotide sequence ID" value="NZ_JABDTL010000001.1"/>
</dbReference>
<organism evidence="1 2">
    <name type="scientific">Longimicrobium terrae</name>
    <dbReference type="NCBI Taxonomy" id="1639882"/>
    <lineage>
        <taxon>Bacteria</taxon>
        <taxon>Pseudomonadati</taxon>
        <taxon>Gemmatimonadota</taxon>
        <taxon>Longimicrobiia</taxon>
        <taxon>Longimicrobiales</taxon>
        <taxon>Longimicrobiaceae</taxon>
        <taxon>Longimicrobium</taxon>
    </lineage>
</organism>
<reference evidence="1 2" key="1">
    <citation type="submission" date="2020-08" db="EMBL/GenBank/DDBJ databases">
        <title>Genomic Encyclopedia of Type Strains, Phase IV (KMG-IV): sequencing the most valuable type-strain genomes for metagenomic binning, comparative biology and taxonomic classification.</title>
        <authorList>
            <person name="Goeker M."/>
        </authorList>
    </citation>
    <scope>NUCLEOTIDE SEQUENCE [LARGE SCALE GENOMIC DNA]</scope>
    <source>
        <strain evidence="1 2">DSM 29007</strain>
    </source>
</reference>
<dbReference type="EMBL" id="JACHIA010000001">
    <property type="protein sequence ID" value="MBB6068801.1"/>
    <property type="molecule type" value="Genomic_DNA"/>
</dbReference>
<evidence type="ECO:0000313" key="1">
    <source>
        <dbReference type="EMBL" id="MBB6068801.1"/>
    </source>
</evidence>
<evidence type="ECO:0000313" key="2">
    <source>
        <dbReference type="Proteomes" id="UP000582837"/>
    </source>
</evidence>
<protein>
    <submittedName>
        <fullName evidence="1">Uncharacterized protein</fullName>
    </submittedName>
</protein>
<comment type="caution">
    <text evidence="1">The sequence shown here is derived from an EMBL/GenBank/DDBJ whole genome shotgun (WGS) entry which is preliminary data.</text>
</comment>
<sequence length="154" mass="17217">MIGMNAVAIDHRDAARRPWCVVGLALILTLVSVQATAAQSVCPSGNDHEIARGAVAFFFEERPDVALQAGVPQMDTSGLRVLVDATDAAACQRFRAEVYSPELRQPPWRHMMYELGGYYFEVFYMVADPDDILLYQTPFRVRDSQMRVLFGSTI</sequence>
<keyword evidence="2" id="KW-1185">Reference proteome</keyword>
<proteinExistence type="predicted"/>
<name>A0A841GJD8_9BACT</name>
<gene>
    <name evidence="1" type="ORF">HNQ61_000412</name>
</gene>
<dbReference type="AlphaFoldDB" id="A0A841GJD8"/>
<dbReference type="Proteomes" id="UP000582837">
    <property type="component" value="Unassembled WGS sequence"/>
</dbReference>